<dbReference type="InterPro" id="IPR048760">
    <property type="entry name" value="VP0354-like_sensor_dom"/>
</dbReference>
<dbReference type="InterPro" id="IPR004358">
    <property type="entry name" value="Sig_transdc_His_kin-like_C"/>
</dbReference>
<dbReference type="SMART" id="SM00387">
    <property type="entry name" value="HATPase_c"/>
    <property type="match status" value="1"/>
</dbReference>
<accession>A0A6A1TLD2</accession>
<keyword evidence="6 9" id="KW-0812">Transmembrane</keyword>
<gene>
    <name evidence="11" type="ORF">F4V91_01520</name>
</gene>
<dbReference type="PANTHER" id="PTHR43065">
    <property type="entry name" value="SENSOR HISTIDINE KINASE"/>
    <property type="match status" value="1"/>
</dbReference>
<name>A0A6A1TLD2_NEOGA</name>
<evidence type="ECO:0000256" key="5">
    <source>
        <dbReference type="ARBA" id="ARBA00022553"/>
    </source>
</evidence>
<keyword evidence="5" id="KW-0597">Phosphoprotein</keyword>
<keyword evidence="4" id="KW-1003">Cell membrane</keyword>
<dbReference type="EMBL" id="VZUL01000002">
    <property type="protein sequence ID" value="KAB1085229.1"/>
    <property type="molecule type" value="Genomic_DNA"/>
</dbReference>
<dbReference type="InterPro" id="IPR036890">
    <property type="entry name" value="HATPase_C_sf"/>
</dbReference>
<evidence type="ECO:0000256" key="3">
    <source>
        <dbReference type="ARBA" id="ARBA00012438"/>
    </source>
</evidence>
<evidence type="ECO:0000259" key="10">
    <source>
        <dbReference type="PROSITE" id="PS50109"/>
    </source>
</evidence>
<dbReference type="Gene3D" id="1.10.287.130">
    <property type="match status" value="1"/>
</dbReference>
<dbReference type="Gene3D" id="3.30.565.10">
    <property type="entry name" value="Histidine kinase-like ATPase, C-terminal domain"/>
    <property type="match status" value="1"/>
</dbReference>
<comment type="subcellular location">
    <subcellularLocation>
        <location evidence="2">Cell membrane</location>
        <topology evidence="2">Multi-pass membrane protein</topology>
    </subcellularLocation>
</comment>
<dbReference type="PROSITE" id="PS50109">
    <property type="entry name" value="HIS_KIN"/>
    <property type="match status" value="1"/>
</dbReference>
<dbReference type="CDD" id="cd00082">
    <property type="entry name" value="HisKA"/>
    <property type="match status" value="1"/>
</dbReference>
<protein>
    <recommendedName>
        <fullName evidence="3">histidine kinase</fullName>
        <ecNumber evidence="3">2.7.13.3</ecNumber>
    </recommendedName>
</protein>
<dbReference type="SUPFAM" id="SSF55874">
    <property type="entry name" value="ATPase domain of HSP90 chaperone/DNA topoisomerase II/histidine kinase"/>
    <property type="match status" value="1"/>
</dbReference>
<dbReference type="Pfam" id="PF21623">
    <property type="entry name" value="HK_sensor_dom_bact"/>
    <property type="match status" value="1"/>
</dbReference>
<feature type="domain" description="Histidine kinase" evidence="10">
    <location>
        <begin position="399"/>
        <end position="632"/>
    </location>
</feature>
<dbReference type="InterPro" id="IPR029151">
    <property type="entry name" value="Sensor-like_sf"/>
</dbReference>
<evidence type="ECO:0000256" key="1">
    <source>
        <dbReference type="ARBA" id="ARBA00000085"/>
    </source>
</evidence>
<evidence type="ECO:0000256" key="9">
    <source>
        <dbReference type="SAM" id="Phobius"/>
    </source>
</evidence>
<dbReference type="InterPro" id="IPR003661">
    <property type="entry name" value="HisK_dim/P_dom"/>
</dbReference>
<feature type="coiled-coil region" evidence="8">
    <location>
        <begin position="360"/>
        <end position="390"/>
    </location>
</feature>
<evidence type="ECO:0000256" key="8">
    <source>
        <dbReference type="SAM" id="Coils"/>
    </source>
</evidence>
<dbReference type="InterPro" id="IPR003594">
    <property type="entry name" value="HATPase_dom"/>
</dbReference>
<evidence type="ECO:0000256" key="4">
    <source>
        <dbReference type="ARBA" id="ARBA00022475"/>
    </source>
</evidence>
<organism evidence="11 12">
    <name type="scientific">Neorhizobium galegae</name>
    <name type="common">Rhizobium galegae</name>
    <dbReference type="NCBI Taxonomy" id="399"/>
    <lineage>
        <taxon>Bacteria</taxon>
        <taxon>Pseudomonadati</taxon>
        <taxon>Pseudomonadota</taxon>
        <taxon>Alphaproteobacteria</taxon>
        <taxon>Hyphomicrobiales</taxon>
        <taxon>Rhizobiaceae</taxon>
        <taxon>Rhizobium/Agrobacterium group</taxon>
        <taxon>Neorhizobium</taxon>
    </lineage>
</organism>
<keyword evidence="7 9" id="KW-1133">Transmembrane helix</keyword>
<comment type="catalytic activity">
    <reaction evidence="1">
        <text>ATP + protein L-histidine = ADP + protein N-phospho-L-histidine.</text>
        <dbReference type="EC" id="2.7.13.3"/>
    </reaction>
</comment>
<evidence type="ECO:0000313" key="12">
    <source>
        <dbReference type="Proteomes" id="UP000386575"/>
    </source>
</evidence>
<sequence length="638" mass="70355">MPMIRSSATRMFPSLRAIYRHRRRLAIFVVPWVVGLGIGVPLLWHQIGANAREPQIRNREETLSQGYDILGRALDRLGRDALFLADLQSRFGETTTRLAPLSAEIFQSFAASSPDYDQVRWLDNDGNERLRVNRRSGAEPVVVSSEQLQNKADQPYFRDTIPLPLNGLYFSALDLNIDNGVVDVPHLPTLRVASPVFRNGTKQGIIVINYRATRLLERLKRLDRSVELYLMNQAGYWLQGPNADANWGWQLGASTPGPAEAEMLRAIGNGDRGLFGSRGGVWNYRRFQPVASLLATGEVAERRAAGADLYLLARDSAAAINDQETRGKLILGAVATILAMVALAVTGRLANGMEAEAEWARQMEDTNKTLRDTNEKLSVTQRELARAERLSSLGLMVAGVAHEMNTPLGSAALVLSKAAKDLRLFKERLAAGLRRSDLDLYIADSDVSLDLVRDAIHRCTALVQRFKQVAVDRATLERRDIDLAAFIPDADPRLRKWDASAGISLTVNVPDDLAITTYPGPFAQVLSNLLNNSLLHAFDAGKPGMIIIDVRRMGEQVLIEFTDNGRGINETDIQKIFEPFFSTARHSGGTGLGLHIVHQIVTEVLGGSITVESPPGDRARGTRFIIRLPRVAPARAET</sequence>
<dbReference type="CDD" id="cd00075">
    <property type="entry name" value="HATPase"/>
    <property type="match status" value="1"/>
</dbReference>
<dbReference type="EC" id="2.7.13.3" evidence="3"/>
<dbReference type="Pfam" id="PF02518">
    <property type="entry name" value="HATPase_c"/>
    <property type="match status" value="1"/>
</dbReference>
<keyword evidence="11" id="KW-0808">Transferase</keyword>
<dbReference type="GO" id="GO:0000155">
    <property type="term" value="F:phosphorelay sensor kinase activity"/>
    <property type="evidence" value="ECO:0007669"/>
    <property type="project" value="InterPro"/>
</dbReference>
<reference evidence="11 12" key="1">
    <citation type="submission" date="2019-09" db="EMBL/GenBank/DDBJ databases">
        <title>Genome sequencing of Ng87 strain.</title>
        <authorList>
            <person name="Karasev E.S."/>
            <person name="Andronov E."/>
        </authorList>
    </citation>
    <scope>NUCLEOTIDE SEQUENCE [LARGE SCALE GENOMIC DNA]</scope>
    <source>
        <strain evidence="11 12">Ng87</strain>
    </source>
</reference>
<evidence type="ECO:0000313" key="11">
    <source>
        <dbReference type="EMBL" id="KAB1085229.1"/>
    </source>
</evidence>
<keyword evidence="9" id="KW-0472">Membrane</keyword>
<dbReference type="PRINTS" id="PR00344">
    <property type="entry name" value="BCTRLSENSOR"/>
</dbReference>
<evidence type="ECO:0000256" key="2">
    <source>
        <dbReference type="ARBA" id="ARBA00004651"/>
    </source>
</evidence>
<dbReference type="PANTHER" id="PTHR43065:SF47">
    <property type="match status" value="1"/>
</dbReference>
<dbReference type="SUPFAM" id="SSF103190">
    <property type="entry name" value="Sensory domain-like"/>
    <property type="match status" value="2"/>
</dbReference>
<keyword evidence="11" id="KW-0418">Kinase</keyword>
<comment type="caution">
    <text evidence="11">The sequence shown here is derived from an EMBL/GenBank/DDBJ whole genome shotgun (WGS) entry which is preliminary data.</text>
</comment>
<evidence type="ECO:0000256" key="6">
    <source>
        <dbReference type="ARBA" id="ARBA00022692"/>
    </source>
</evidence>
<dbReference type="GO" id="GO:0005886">
    <property type="term" value="C:plasma membrane"/>
    <property type="evidence" value="ECO:0007669"/>
    <property type="project" value="UniProtKB-SubCell"/>
</dbReference>
<dbReference type="Gene3D" id="3.30.450.20">
    <property type="entry name" value="PAS domain"/>
    <property type="match status" value="1"/>
</dbReference>
<dbReference type="AlphaFoldDB" id="A0A6A1TLD2"/>
<dbReference type="InterPro" id="IPR005467">
    <property type="entry name" value="His_kinase_dom"/>
</dbReference>
<keyword evidence="8" id="KW-0175">Coiled coil</keyword>
<proteinExistence type="predicted"/>
<dbReference type="Proteomes" id="UP000386575">
    <property type="component" value="Unassembled WGS sequence"/>
</dbReference>
<dbReference type="RefSeq" id="WP_151040814.1">
    <property type="nucleotide sequence ID" value="NZ_VZUL01000002.1"/>
</dbReference>
<feature type="transmembrane region" description="Helical" evidence="9">
    <location>
        <begin position="25"/>
        <end position="44"/>
    </location>
</feature>
<evidence type="ECO:0000256" key="7">
    <source>
        <dbReference type="ARBA" id="ARBA00022989"/>
    </source>
</evidence>